<comment type="similarity">
    <text evidence="2 5">Belongs to the RecX family.</text>
</comment>
<dbReference type="EMBL" id="VUMY01000009">
    <property type="protein sequence ID" value="MST49809.1"/>
    <property type="molecule type" value="Genomic_DNA"/>
</dbReference>
<dbReference type="GO" id="GO:0006282">
    <property type="term" value="P:regulation of DNA repair"/>
    <property type="evidence" value="ECO:0007669"/>
    <property type="project" value="UniProtKB-UniRule"/>
</dbReference>
<evidence type="ECO:0000256" key="1">
    <source>
        <dbReference type="ARBA" id="ARBA00004496"/>
    </source>
</evidence>
<proteinExistence type="inferred from homology"/>
<dbReference type="RefSeq" id="WP_154544825.1">
    <property type="nucleotide sequence ID" value="NZ_VUMY01000009.1"/>
</dbReference>
<evidence type="ECO:0000256" key="5">
    <source>
        <dbReference type="HAMAP-Rule" id="MF_01114"/>
    </source>
</evidence>
<dbReference type="Proteomes" id="UP000442535">
    <property type="component" value="Unassembled WGS sequence"/>
</dbReference>
<evidence type="ECO:0000259" key="6">
    <source>
        <dbReference type="Pfam" id="PF02631"/>
    </source>
</evidence>
<comment type="function">
    <text evidence="5">Modulates RecA activity.</text>
</comment>
<dbReference type="GO" id="GO:0005737">
    <property type="term" value="C:cytoplasm"/>
    <property type="evidence" value="ECO:0007669"/>
    <property type="project" value="UniProtKB-SubCell"/>
</dbReference>
<accession>A0A7K0K317</accession>
<dbReference type="AlphaFoldDB" id="A0A7K0K317"/>
<evidence type="ECO:0000313" key="9">
    <source>
        <dbReference type="Proteomes" id="UP000442535"/>
    </source>
</evidence>
<comment type="subcellular location">
    <subcellularLocation>
        <location evidence="1 5">Cytoplasm</location>
    </subcellularLocation>
</comment>
<dbReference type="PANTHER" id="PTHR33602:SF1">
    <property type="entry name" value="REGULATORY PROTEIN RECX FAMILY PROTEIN"/>
    <property type="match status" value="1"/>
</dbReference>
<organism evidence="8 9">
    <name type="scientific">Mobiluncus porci</name>
    <dbReference type="NCBI Taxonomy" id="2652278"/>
    <lineage>
        <taxon>Bacteria</taxon>
        <taxon>Bacillati</taxon>
        <taxon>Actinomycetota</taxon>
        <taxon>Actinomycetes</taxon>
        <taxon>Actinomycetales</taxon>
        <taxon>Actinomycetaceae</taxon>
        <taxon>Mobiluncus</taxon>
    </lineage>
</organism>
<evidence type="ECO:0000256" key="2">
    <source>
        <dbReference type="ARBA" id="ARBA00009695"/>
    </source>
</evidence>
<dbReference type="HAMAP" id="MF_01114">
    <property type="entry name" value="RecX"/>
    <property type="match status" value="1"/>
</dbReference>
<protein>
    <recommendedName>
        <fullName evidence="3 5">Regulatory protein RecX</fullName>
    </recommendedName>
</protein>
<comment type="caution">
    <text evidence="8">The sequence shown here is derived from an EMBL/GenBank/DDBJ whole genome shotgun (WGS) entry which is preliminary data.</text>
</comment>
<evidence type="ECO:0000313" key="8">
    <source>
        <dbReference type="EMBL" id="MST49809.1"/>
    </source>
</evidence>
<dbReference type="InterPro" id="IPR003783">
    <property type="entry name" value="Regulatory_RecX"/>
</dbReference>
<dbReference type="InterPro" id="IPR053926">
    <property type="entry name" value="RecX_HTH_1st"/>
</dbReference>
<reference evidence="8 9" key="1">
    <citation type="submission" date="2019-08" db="EMBL/GenBank/DDBJ databases">
        <title>In-depth cultivation of the pig gut microbiome towards novel bacterial diversity and tailored functional studies.</title>
        <authorList>
            <person name="Wylensek D."/>
            <person name="Hitch T.C.A."/>
            <person name="Clavel T."/>
        </authorList>
    </citation>
    <scope>NUCLEOTIDE SEQUENCE [LARGE SCALE GENOMIC DNA]</scope>
    <source>
        <strain evidence="8 9">RF-GAM-744-WT-7</strain>
    </source>
</reference>
<dbReference type="Pfam" id="PF02631">
    <property type="entry name" value="RecX_HTH2"/>
    <property type="match status" value="1"/>
</dbReference>
<keyword evidence="4 5" id="KW-0963">Cytoplasm</keyword>
<dbReference type="Pfam" id="PF21982">
    <property type="entry name" value="RecX_HTH1"/>
    <property type="match status" value="1"/>
</dbReference>
<evidence type="ECO:0000259" key="7">
    <source>
        <dbReference type="Pfam" id="PF21982"/>
    </source>
</evidence>
<dbReference type="InterPro" id="IPR053924">
    <property type="entry name" value="RecX_HTH_2nd"/>
</dbReference>
<name>A0A7K0K317_9ACTO</name>
<dbReference type="PANTHER" id="PTHR33602">
    <property type="entry name" value="REGULATORY PROTEIN RECX FAMILY PROTEIN"/>
    <property type="match status" value="1"/>
</dbReference>
<sequence length="177" mass="19467">MSLHLVASAANEAAEAGLNLLDRRAVTESQMREYLAEKGFTSEAVEEAVTLFGARGWLDDHDYATELVRQRAGKAGLSRAKLRADMEKRGLETGTVEAALRALDEESPDWETANARALLAGKLTSARRGLDIGSREGRAKLQAKLWRYLASRGFDSGLVGMLVRETMEELKELESEN</sequence>
<feature type="domain" description="RecX second three-helical" evidence="6">
    <location>
        <begin position="59"/>
        <end position="100"/>
    </location>
</feature>
<dbReference type="InterPro" id="IPR036388">
    <property type="entry name" value="WH-like_DNA-bd_sf"/>
</dbReference>
<feature type="domain" description="RecX first three-helical" evidence="7">
    <location>
        <begin position="15"/>
        <end position="49"/>
    </location>
</feature>
<gene>
    <name evidence="5" type="primary">recX</name>
    <name evidence="8" type="ORF">FYJ63_06110</name>
</gene>
<keyword evidence="9" id="KW-1185">Reference proteome</keyword>
<evidence type="ECO:0000256" key="3">
    <source>
        <dbReference type="ARBA" id="ARBA00018111"/>
    </source>
</evidence>
<dbReference type="Gene3D" id="1.10.10.10">
    <property type="entry name" value="Winged helix-like DNA-binding domain superfamily/Winged helix DNA-binding domain"/>
    <property type="match status" value="2"/>
</dbReference>
<evidence type="ECO:0000256" key="4">
    <source>
        <dbReference type="ARBA" id="ARBA00022490"/>
    </source>
</evidence>